<reference evidence="2" key="1">
    <citation type="submission" date="2015-05" db="EMBL/GenBank/DDBJ databases">
        <authorList>
            <person name="Collingro A."/>
        </authorList>
    </citation>
    <scope>NUCLEOTIDE SEQUENCE [LARGE SCALE GENOMIC DNA]</scope>
    <source>
        <strain evidence="2">Ps</strain>
    </source>
</reference>
<accession>A0A0G7ZLR2</accession>
<dbReference type="EMBL" id="CWGI01000001">
    <property type="protein sequence ID" value="CRX37092.1"/>
    <property type="molecule type" value="Genomic_DNA"/>
</dbReference>
<protein>
    <submittedName>
        <fullName evidence="1">Uncharacterized protein</fullName>
    </submittedName>
</protein>
<organism evidence="1 2">
    <name type="scientific">Candidatus Hepatoplasma crinochetorum</name>
    <dbReference type="NCBI Taxonomy" id="295596"/>
    <lineage>
        <taxon>Bacteria</taxon>
        <taxon>Bacillati</taxon>
        <taxon>Mycoplasmatota</taxon>
        <taxon>Mollicutes</taxon>
        <taxon>Candidatus Hepatoplasmataceae</taxon>
        <taxon>Candidatus Hepatoplasma</taxon>
    </lineage>
</organism>
<dbReference type="Proteomes" id="UP000242141">
    <property type="component" value="Unassembled WGS sequence"/>
</dbReference>
<sequence>MENTIFSKIEKKIIWKKQFGTHFTGYDVFGRFVSQCCSTDKCCSSASLVLPESYGGKKIIENAIILSPKSLEEKGDKLHGIINKKYFQIVNNRDGTGKIIVKNRLNIKNK</sequence>
<proteinExistence type="predicted"/>
<keyword evidence="2" id="KW-1185">Reference proteome</keyword>
<name>A0A0G7ZLR2_9MOLU</name>
<gene>
    <name evidence="1" type="ORF">HEPPS_02970</name>
</gene>
<evidence type="ECO:0000313" key="1">
    <source>
        <dbReference type="EMBL" id="CRX37092.1"/>
    </source>
</evidence>
<evidence type="ECO:0000313" key="2">
    <source>
        <dbReference type="Proteomes" id="UP000242141"/>
    </source>
</evidence>
<dbReference type="AlphaFoldDB" id="A0A0G7ZLR2"/>